<name>A0A067KFK3_JATCU</name>
<evidence type="ECO:0000313" key="2">
    <source>
        <dbReference type="Proteomes" id="UP000027138"/>
    </source>
</evidence>
<dbReference type="AlphaFoldDB" id="A0A067KFK3"/>
<dbReference type="EMBL" id="KK914502">
    <property type="protein sequence ID" value="KDP35016.1"/>
    <property type="molecule type" value="Genomic_DNA"/>
</dbReference>
<reference evidence="1 2" key="1">
    <citation type="journal article" date="2014" name="PLoS ONE">
        <title>Global Analysis of Gene Expression Profiles in Physic Nut (Jatropha curcas L.) Seedlings Exposed to Salt Stress.</title>
        <authorList>
            <person name="Zhang L."/>
            <person name="Zhang C."/>
            <person name="Wu P."/>
            <person name="Chen Y."/>
            <person name="Li M."/>
            <person name="Jiang H."/>
            <person name="Wu G."/>
        </authorList>
    </citation>
    <scope>NUCLEOTIDE SEQUENCE [LARGE SCALE GENOMIC DNA]</scope>
    <source>
        <strain evidence="2">cv. GZQX0401</strain>
        <tissue evidence="1">Young leaves</tissue>
    </source>
</reference>
<accession>A0A067KFK3</accession>
<dbReference type="OrthoDB" id="764584at2759"/>
<dbReference type="Proteomes" id="UP000027138">
    <property type="component" value="Unassembled WGS sequence"/>
</dbReference>
<dbReference type="PANTHER" id="PTHR33702">
    <property type="entry name" value="BNAA09G40010D PROTEIN"/>
    <property type="match status" value="1"/>
</dbReference>
<gene>
    <name evidence="1" type="ORF">JCGZ_09304</name>
</gene>
<dbReference type="PANTHER" id="PTHR33702:SF2">
    <property type="match status" value="1"/>
</dbReference>
<evidence type="ECO:0000313" key="1">
    <source>
        <dbReference type="EMBL" id="KDP35016.1"/>
    </source>
</evidence>
<organism evidence="1 2">
    <name type="scientific">Jatropha curcas</name>
    <name type="common">Barbados nut</name>
    <dbReference type="NCBI Taxonomy" id="180498"/>
    <lineage>
        <taxon>Eukaryota</taxon>
        <taxon>Viridiplantae</taxon>
        <taxon>Streptophyta</taxon>
        <taxon>Embryophyta</taxon>
        <taxon>Tracheophyta</taxon>
        <taxon>Spermatophyta</taxon>
        <taxon>Magnoliopsida</taxon>
        <taxon>eudicotyledons</taxon>
        <taxon>Gunneridae</taxon>
        <taxon>Pentapetalae</taxon>
        <taxon>rosids</taxon>
        <taxon>fabids</taxon>
        <taxon>Malpighiales</taxon>
        <taxon>Euphorbiaceae</taxon>
        <taxon>Crotonoideae</taxon>
        <taxon>Jatropheae</taxon>
        <taxon>Jatropha</taxon>
    </lineage>
</organism>
<proteinExistence type="predicted"/>
<keyword evidence="2" id="KW-1185">Reference proteome</keyword>
<sequence length="137" mass="15782">MESISSSLKRFLRRRRRYQTFYGSNSNKRKLKVIRLGGGSRRLWKLRTIPKLQWKLESPVRALVNFHEAYVDMMIRIANGMGNLKRKGLFGGKKIAKERDISMVFCGEALVVDTKLVLEIYKSMAASHTELRGSSCN</sequence>
<dbReference type="KEGG" id="jcu:105636975"/>
<protein>
    <submittedName>
        <fullName evidence="1">Uncharacterized protein</fullName>
    </submittedName>
</protein>